<sequence length="257" mass="29214">MERFYAGENEEARLLSRHGQVEYRTTMRFIERYLQTGMRVADIGAGTGRYALALARQGCAVDAVELVESNLSRLRENARAEKSIRAFQGDAIALDFLPSGAYDIVLLLGPLYHLFSREERERALGEAVRLARPGGVIFAAYCLMDASILGYGFMRGHVQELLEKGLLDTERFIARSRPEEVFQLSRVEDIEALAQTQPVERLHLVATDLATLYMRDCVDAMDDDTFALYLKYHFFLCERRDMIGASHHALDVLRKRT</sequence>
<accession>A0A9D1P8P6</accession>
<dbReference type="CDD" id="cd02440">
    <property type="entry name" value="AdoMet_MTases"/>
    <property type="match status" value="1"/>
</dbReference>
<gene>
    <name evidence="5" type="ORF">IAA64_11115</name>
</gene>
<evidence type="ECO:0000256" key="3">
    <source>
        <dbReference type="ARBA" id="ARBA00022691"/>
    </source>
</evidence>
<protein>
    <submittedName>
        <fullName evidence="5">Class I SAM-dependent methyltransferase</fullName>
    </submittedName>
</protein>
<reference evidence="5" key="2">
    <citation type="journal article" date="2021" name="PeerJ">
        <title>Extensive microbial diversity within the chicken gut microbiome revealed by metagenomics and culture.</title>
        <authorList>
            <person name="Gilroy R."/>
            <person name="Ravi A."/>
            <person name="Getino M."/>
            <person name="Pursley I."/>
            <person name="Horton D.L."/>
            <person name="Alikhan N.F."/>
            <person name="Baker D."/>
            <person name="Gharbi K."/>
            <person name="Hall N."/>
            <person name="Watson M."/>
            <person name="Adriaenssens E.M."/>
            <person name="Foster-Nyarko E."/>
            <person name="Jarju S."/>
            <person name="Secka A."/>
            <person name="Antonio M."/>
            <person name="Oren A."/>
            <person name="Chaudhuri R.R."/>
            <person name="La Ragione R."/>
            <person name="Hildebrand F."/>
            <person name="Pallen M.J."/>
        </authorList>
    </citation>
    <scope>NUCLEOTIDE SEQUENCE</scope>
    <source>
        <strain evidence="5">CHK183-6373</strain>
    </source>
</reference>
<proteinExistence type="predicted"/>
<dbReference type="Proteomes" id="UP000886884">
    <property type="component" value="Unassembled WGS sequence"/>
</dbReference>
<dbReference type="InterPro" id="IPR041698">
    <property type="entry name" value="Methyltransf_25"/>
</dbReference>
<reference evidence="5" key="1">
    <citation type="submission" date="2020-10" db="EMBL/GenBank/DDBJ databases">
        <authorList>
            <person name="Gilroy R."/>
        </authorList>
    </citation>
    <scope>NUCLEOTIDE SEQUENCE</scope>
    <source>
        <strain evidence="5">CHK183-6373</strain>
    </source>
</reference>
<evidence type="ECO:0000259" key="4">
    <source>
        <dbReference type="Pfam" id="PF13649"/>
    </source>
</evidence>
<organism evidence="5 6">
    <name type="scientific">Candidatus Ornithocaccomicrobium faecavium</name>
    <dbReference type="NCBI Taxonomy" id="2840890"/>
    <lineage>
        <taxon>Bacteria</taxon>
        <taxon>Bacillati</taxon>
        <taxon>Bacillota</taxon>
        <taxon>Clostridia</taxon>
        <taxon>Candidatus Ornithocaccomicrobium</taxon>
    </lineage>
</organism>
<dbReference type="PANTHER" id="PTHR43464">
    <property type="entry name" value="METHYLTRANSFERASE"/>
    <property type="match status" value="1"/>
</dbReference>
<name>A0A9D1P8P6_9FIRM</name>
<dbReference type="Pfam" id="PF13649">
    <property type="entry name" value="Methyltransf_25"/>
    <property type="match status" value="1"/>
</dbReference>
<comment type="caution">
    <text evidence="5">The sequence shown here is derived from an EMBL/GenBank/DDBJ whole genome shotgun (WGS) entry which is preliminary data.</text>
</comment>
<evidence type="ECO:0000313" key="5">
    <source>
        <dbReference type="EMBL" id="HIV28514.1"/>
    </source>
</evidence>
<feature type="domain" description="Methyltransferase" evidence="4">
    <location>
        <begin position="40"/>
        <end position="135"/>
    </location>
</feature>
<evidence type="ECO:0000256" key="2">
    <source>
        <dbReference type="ARBA" id="ARBA00022679"/>
    </source>
</evidence>
<dbReference type="AlphaFoldDB" id="A0A9D1P8P6"/>
<keyword evidence="2" id="KW-0808">Transferase</keyword>
<evidence type="ECO:0000256" key="1">
    <source>
        <dbReference type="ARBA" id="ARBA00022603"/>
    </source>
</evidence>
<dbReference type="GO" id="GO:0032259">
    <property type="term" value="P:methylation"/>
    <property type="evidence" value="ECO:0007669"/>
    <property type="project" value="UniProtKB-KW"/>
</dbReference>
<dbReference type="PANTHER" id="PTHR43464:SF19">
    <property type="entry name" value="UBIQUINONE BIOSYNTHESIS O-METHYLTRANSFERASE, MITOCHONDRIAL"/>
    <property type="match status" value="1"/>
</dbReference>
<dbReference type="SUPFAM" id="SSF53335">
    <property type="entry name" value="S-adenosyl-L-methionine-dependent methyltransferases"/>
    <property type="match status" value="1"/>
</dbReference>
<dbReference type="GO" id="GO:0008168">
    <property type="term" value="F:methyltransferase activity"/>
    <property type="evidence" value="ECO:0007669"/>
    <property type="project" value="UniProtKB-KW"/>
</dbReference>
<dbReference type="Gene3D" id="3.40.50.150">
    <property type="entry name" value="Vaccinia Virus protein VP39"/>
    <property type="match status" value="1"/>
</dbReference>
<dbReference type="EMBL" id="DVOT01000203">
    <property type="protein sequence ID" value="HIV28514.1"/>
    <property type="molecule type" value="Genomic_DNA"/>
</dbReference>
<dbReference type="InterPro" id="IPR029063">
    <property type="entry name" value="SAM-dependent_MTases_sf"/>
</dbReference>
<evidence type="ECO:0000313" key="6">
    <source>
        <dbReference type="Proteomes" id="UP000886884"/>
    </source>
</evidence>
<keyword evidence="3" id="KW-0949">S-adenosyl-L-methionine</keyword>
<keyword evidence="1 5" id="KW-0489">Methyltransferase</keyword>